<feature type="transmembrane region" description="Helical" evidence="1">
    <location>
        <begin position="9"/>
        <end position="30"/>
    </location>
</feature>
<keyword evidence="1" id="KW-0812">Transmembrane</keyword>
<organism evidence="2 3">
    <name type="scientific">Lacticaseibacillus zeae</name>
    <name type="common">Lactobacillus zeae</name>
    <dbReference type="NCBI Taxonomy" id="57037"/>
    <lineage>
        <taxon>Bacteria</taxon>
        <taxon>Bacillati</taxon>
        <taxon>Bacillota</taxon>
        <taxon>Bacilli</taxon>
        <taxon>Lactobacillales</taxon>
        <taxon>Lactobacillaceae</taxon>
        <taxon>Lacticaseibacillus</taxon>
    </lineage>
</organism>
<dbReference type="RefSeq" id="WP_064460501.1">
    <property type="nucleotide sequence ID" value="NZ_VBWO01000020.1"/>
</dbReference>
<evidence type="ECO:0000313" key="2">
    <source>
        <dbReference type="EMBL" id="TLF36672.1"/>
    </source>
</evidence>
<keyword evidence="1" id="KW-0472">Membrane</keyword>
<dbReference type="EMBL" id="VBWO01000020">
    <property type="protein sequence ID" value="TLF36672.1"/>
    <property type="molecule type" value="Genomic_DNA"/>
</dbReference>
<keyword evidence="1" id="KW-1133">Transmembrane helix</keyword>
<dbReference type="AlphaFoldDB" id="A0A5R8LHU8"/>
<accession>A0A5R8LHU8</accession>
<protein>
    <submittedName>
        <fullName evidence="2">Uncharacterized protein</fullName>
    </submittedName>
</protein>
<proteinExistence type="predicted"/>
<comment type="caution">
    <text evidence="2">The sequence shown here is derived from an EMBL/GenBank/DDBJ whole genome shotgun (WGS) entry which is preliminary data.</text>
</comment>
<reference evidence="2 3" key="1">
    <citation type="submission" date="2019-05" db="EMBL/GenBank/DDBJ databases">
        <title>Genome-based reclassification of Lactobacillus casei as Lactobacillus casei subsp. casei. subsp.nov., description of Lactobacillus casei subsp. zeae subsp. nov., and emended description of Lactobacillus casei.</title>
        <authorList>
            <person name="Huang C.-H."/>
        </authorList>
    </citation>
    <scope>NUCLEOTIDE SEQUENCE [LARGE SCALE GENOMIC DNA]</scope>
    <source>
        <strain evidence="2 3">CRBIP24.44</strain>
    </source>
</reference>
<name>A0A5R8LHU8_LACZE</name>
<gene>
    <name evidence="2" type="ORF">FEI15_14635</name>
</gene>
<evidence type="ECO:0000313" key="3">
    <source>
        <dbReference type="Proteomes" id="UP000309885"/>
    </source>
</evidence>
<sequence>MKKKIKHAFAYIILAVWAGVIIYGFTNVLWDFLVKPFIEIGIVKSLIFFTLFVGLATVMWLIISASEKLVKWLLKE</sequence>
<dbReference type="Proteomes" id="UP000309885">
    <property type="component" value="Unassembled WGS sequence"/>
</dbReference>
<feature type="transmembrane region" description="Helical" evidence="1">
    <location>
        <begin position="42"/>
        <end position="63"/>
    </location>
</feature>
<evidence type="ECO:0000256" key="1">
    <source>
        <dbReference type="SAM" id="Phobius"/>
    </source>
</evidence>